<dbReference type="GO" id="GO:0000395">
    <property type="term" value="P:mRNA 5'-splice site recognition"/>
    <property type="evidence" value="ECO:0007669"/>
    <property type="project" value="TreeGrafter"/>
</dbReference>
<keyword evidence="4" id="KW-0508">mRNA splicing</keyword>
<comment type="caution">
    <text evidence="6">The sequence shown here is derived from an EMBL/GenBank/DDBJ whole genome shotgun (WGS) entry which is preliminary data.</text>
</comment>
<dbReference type="Pfam" id="PF23240">
    <property type="entry name" value="HAT_PRP39_N"/>
    <property type="match status" value="1"/>
</dbReference>
<evidence type="ECO:0000256" key="1">
    <source>
        <dbReference type="ARBA" id="ARBA00004123"/>
    </source>
</evidence>
<evidence type="ECO:0000256" key="3">
    <source>
        <dbReference type="ARBA" id="ARBA00022737"/>
    </source>
</evidence>
<reference evidence="6" key="1">
    <citation type="submission" date="2023-04" db="EMBL/GenBank/DDBJ databases">
        <title>Ambrosiozyma monospora NBRC 1965.</title>
        <authorList>
            <person name="Ichikawa N."/>
            <person name="Sato H."/>
            <person name="Tonouchi N."/>
        </authorList>
    </citation>
    <scope>NUCLEOTIDE SEQUENCE</scope>
    <source>
        <strain evidence="6">NBRC 1965</strain>
    </source>
</reference>
<dbReference type="OrthoDB" id="10265668at2759"/>
<dbReference type="EMBL" id="BSXU01003026">
    <property type="protein sequence ID" value="GMG39575.1"/>
    <property type="molecule type" value="Genomic_DNA"/>
</dbReference>
<dbReference type="GO" id="GO:0000243">
    <property type="term" value="C:commitment complex"/>
    <property type="evidence" value="ECO:0007669"/>
    <property type="project" value="TreeGrafter"/>
</dbReference>
<keyword evidence="7" id="KW-1185">Reference proteome</keyword>
<organism evidence="6 7">
    <name type="scientific">Ambrosiozyma monospora</name>
    <name type="common">Yeast</name>
    <name type="synonym">Endomycopsis monosporus</name>
    <dbReference type="NCBI Taxonomy" id="43982"/>
    <lineage>
        <taxon>Eukaryota</taxon>
        <taxon>Fungi</taxon>
        <taxon>Dikarya</taxon>
        <taxon>Ascomycota</taxon>
        <taxon>Saccharomycotina</taxon>
        <taxon>Pichiomycetes</taxon>
        <taxon>Pichiales</taxon>
        <taxon>Pichiaceae</taxon>
        <taxon>Ambrosiozyma</taxon>
    </lineage>
</organism>
<proteinExistence type="predicted"/>
<comment type="subcellular location">
    <subcellularLocation>
        <location evidence="1">Nucleus</location>
    </subcellularLocation>
</comment>
<dbReference type="GO" id="GO:0071004">
    <property type="term" value="C:U2-type prespliceosome"/>
    <property type="evidence" value="ECO:0007669"/>
    <property type="project" value="TreeGrafter"/>
</dbReference>
<dbReference type="Gene3D" id="1.25.40.10">
    <property type="entry name" value="Tetratricopeptide repeat domain"/>
    <property type="match status" value="2"/>
</dbReference>
<dbReference type="SMART" id="SM00386">
    <property type="entry name" value="HAT"/>
    <property type="match status" value="4"/>
</dbReference>
<evidence type="ECO:0000313" key="6">
    <source>
        <dbReference type="EMBL" id="GMG39575.1"/>
    </source>
</evidence>
<keyword evidence="3" id="KW-0677">Repeat</keyword>
<accession>A0A9W7DI46</accession>
<name>A0A9W7DI46_AMBMO</name>
<protein>
    <submittedName>
        <fullName evidence="6">Unnamed protein product</fullName>
    </submittedName>
</protein>
<dbReference type="GO" id="GO:0030627">
    <property type="term" value="F:pre-mRNA 5'-splice site binding"/>
    <property type="evidence" value="ECO:0007669"/>
    <property type="project" value="TreeGrafter"/>
</dbReference>
<dbReference type="InterPro" id="IPR059164">
    <property type="entry name" value="HAT_PRP39_C"/>
</dbReference>
<dbReference type="GO" id="GO:0005685">
    <property type="term" value="C:U1 snRNP"/>
    <property type="evidence" value="ECO:0007669"/>
    <property type="project" value="TreeGrafter"/>
</dbReference>
<keyword evidence="5" id="KW-0539">Nucleus</keyword>
<evidence type="ECO:0000313" key="7">
    <source>
        <dbReference type="Proteomes" id="UP001165063"/>
    </source>
</evidence>
<keyword evidence="2" id="KW-0507">mRNA processing</keyword>
<dbReference type="Proteomes" id="UP001165063">
    <property type="component" value="Unassembled WGS sequence"/>
</dbReference>
<dbReference type="InterPro" id="IPR011990">
    <property type="entry name" value="TPR-like_helical_dom_sf"/>
</dbReference>
<dbReference type="AlphaFoldDB" id="A0A9W7DI46"/>
<dbReference type="PANTHER" id="PTHR17204:SF23">
    <property type="entry name" value="U1 SMALL NUCLEAR RIBONUCLEOPROTEIN COMPONENT PRP42"/>
    <property type="match status" value="1"/>
</dbReference>
<evidence type="ECO:0000256" key="4">
    <source>
        <dbReference type="ARBA" id="ARBA00023187"/>
    </source>
</evidence>
<evidence type="ECO:0000256" key="2">
    <source>
        <dbReference type="ARBA" id="ARBA00022664"/>
    </source>
</evidence>
<dbReference type="SUPFAM" id="SSF48452">
    <property type="entry name" value="TPR-like"/>
    <property type="match status" value="1"/>
</dbReference>
<sequence length="530" mass="63404">MLQDIDSSEIPQSWLILAQKVSESPFDFPAWQELIEHTETLPSTNPRKKDRLNKYSNKQHIKLLFIAYENLLIQFPYLEQYWVNFAEWKWKLDPETDISDDDDNGDYTTADDIYKRALSIIPSSIVVWEAYIDYALNVKNTTEHILHIFQDAVTEVGYHFYSHTIYDKFLDFLKQHDMSKYYHLLLRRIIEIPLYHYSKYFKLWLHLIDTADLTTIKYMITQPDLEKYYKLKYRDLIKEETFKTLKINLRKTFLDVYITTQFNVFQMFNFEKKFGTPYFEPNAELTREELNNWNSYLQYIELVTLKKLKDPVVNKNNKKLVDTIYERCFIRTNQYPNFWIKYSNHKLNLGETEAAKDILLKGSYFNPIGNTKLKMRLIDLELLDGHLKLAKSYVLELINVIPNNLEVFLKLLEVEKLTGDISAGTNFLKLISWKLSDVKGTEYEGQFDYLFVELLSYTNLNLEQLEKFFNSHKKDKLNRSYYYTKAILQFYTFYKQDNGKLQAVEAQITNAIFRKKFNIRDTDNDDFFPI</sequence>
<evidence type="ECO:0000256" key="5">
    <source>
        <dbReference type="ARBA" id="ARBA00023242"/>
    </source>
</evidence>
<gene>
    <name evidence="6" type="ORF">Amon01_000545600</name>
</gene>
<dbReference type="PANTHER" id="PTHR17204">
    <property type="entry name" value="PRE-MRNA PROCESSING PROTEIN PRP39-RELATED"/>
    <property type="match status" value="1"/>
</dbReference>
<dbReference type="Pfam" id="PF23241">
    <property type="entry name" value="HAT_PRP39_C"/>
    <property type="match status" value="1"/>
</dbReference>
<dbReference type="InterPro" id="IPR003107">
    <property type="entry name" value="HAT"/>
</dbReference>